<dbReference type="PANTHER" id="PTHR12526:SF630">
    <property type="entry name" value="GLYCOSYLTRANSFERASE"/>
    <property type="match status" value="1"/>
</dbReference>
<feature type="domain" description="Glycosyl transferase family 1" evidence="1">
    <location>
        <begin position="197"/>
        <end position="348"/>
    </location>
</feature>
<gene>
    <name evidence="3" type="ORF">AMD02_01410</name>
</gene>
<dbReference type="RefSeq" id="WP_053430192.1">
    <property type="nucleotide sequence ID" value="NZ_CP040441.1"/>
</dbReference>
<evidence type="ECO:0000259" key="2">
    <source>
        <dbReference type="Pfam" id="PF13439"/>
    </source>
</evidence>
<dbReference type="Pfam" id="PF00534">
    <property type="entry name" value="Glycos_transf_1"/>
    <property type="match status" value="1"/>
</dbReference>
<comment type="caution">
    <text evidence="3">The sequence shown here is derived from an EMBL/GenBank/DDBJ whole genome shotgun (WGS) entry which is preliminary data.</text>
</comment>
<dbReference type="InterPro" id="IPR028098">
    <property type="entry name" value="Glyco_trans_4-like_N"/>
</dbReference>
<accession>A0A0M0KGE8</accession>
<dbReference type="GO" id="GO:0016757">
    <property type="term" value="F:glycosyltransferase activity"/>
    <property type="evidence" value="ECO:0007669"/>
    <property type="project" value="InterPro"/>
</dbReference>
<dbReference type="PANTHER" id="PTHR12526">
    <property type="entry name" value="GLYCOSYLTRANSFERASE"/>
    <property type="match status" value="1"/>
</dbReference>
<dbReference type="GeneID" id="87599261"/>
<reference evidence="3" key="1">
    <citation type="submission" date="2015-08" db="EMBL/GenBank/DDBJ databases">
        <title>Complete DNA Sequence of Pseudomonas syringae pv. actinidiae, the Causal Agent of Kiwifruit Canker Disease.</title>
        <authorList>
            <person name="Rikkerink E.H.A."/>
            <person name="Fineran P.C."/>
        </authorList>
    </citation>
    <scope>NUCLEOTIDE SEQUENCE</scope>
    <source>
        <strain evidence="3">DSM 13666</strain>
    </source>
</reference>
<dbReference type="Gene3D" id="3.40.50.2000">
    <property type="entry name" value="Glycogen Phosphorylase B"/>
    <property type="match status" value="2"/>
</dbReference>
<evidence type="ECO:0000259" key="1">
    <source>
        <dbReference type="Pfam" id="PF00534"/>
    </source>
</evidence>
<name>A0A0M0KGE8_ALKHA</name>
<feature type="domain" description="Glycosyltransferase subfamily 4-like N-terminal" evidence="2">
    <location>
        <begin position="26"/>
        <end position="190"/>
    </location>
</feature>
<protein>
    <submittedName>
        <fullName evidence="3">Uncharacterized protein</fullName>
    </submittedName>
</protein>
<dbReference type="CDD" id="cd03801">
    <property type="entry name" value="GT4_PimA-like"/>
    <property type="match status" value="1"/>
</dbReference>
<sequence>MYALVVGRSFPEQRTGMMGIFEFEQAQALNNNGFNTIYLFCDTRSVKRLRHVGYSRTKSNEVPVYGYHLPIGGAPRRIFDKIKKWHYKKALTSIINDFGVPDIIHVHFPLLTLNQEIWSELKKLKRPIVVTEHWTKVQIKDIAPHYLKLLKRIVSEADSFICVGDLLRNSVMELTNTNREIKVIPNMVAPQFYYEEQHLKKDFFEFVAIGRLVEVKRFDLVIDAFTKAFANNPKVRLTIVGGGPFYDQLKKQIDDSGMNDKISMLGFLSREETADVLRKSDAFVSGSVLETFGVPFIEAMACGKPVIGIENGPIDRYINETNGLLFQSGKINNLAESMIKLYENRELYDGKKISEDAKQLFSEEAVAKQLNKIFYDCIAPQ</sequence>
<dbReference type="InterPro" id="IPR001296">
    <property type="entry name" value="Glyco_trans_1"/>
</dbReference>
<dbReference type="PATRIC" id="fig|136160.3.peg.475"/>
<dbReference type="Pfam" id="PF13439">
    <property type="entry name" value="Glyco_transf_4"/>
    <property type="match status" value="1"/>
</dbReference>
<dbReference type="EMBL" id="LILD01000001">
    <property type="protein sequence ID" value="KOO37652.1"/>
    <property type="molecule type" value="Genomic_DNA"/>
</dbReference>
<evidence type="ECO:0000313" key="3">
    <source>
        <dbReference type="EMBL" id="KOO37652.1"/>
    </source>
</evidence>
<organism evidence="3">
    <name type="scientific">Halalkalibacterium halodurans</name>
    <name type="common">Bacillus halodurans</name>
    <dbReference type="NCBI Taxonomy" id="86665"/>
    <lineage>
        <taxon>Bacteria</taxon>
        <taxon>Bacillati</taxon>
        <taxon>Bacillota</taxon>
        <taxon>Bacilli</taxon>
        <taxon>Bacillales</taxon>
        <taxon>Bacillaceae</taxon>
        <taxon>Halalkalibacterium (ex Joshi et al. 2022)</taxon>
    </lineage>
</organism>
<proteinExistence type="predicted"/>
<dbReference type="SUPFAM" id="SSF53756">
    <property type="entry name" value="UDP-Glycosyltransferase/glycogen phosphorylase"/>
    <property type="match status" value="1"/>
</dbReference>
<dbReference type="AlphaFoldDB" id="A0A0M0KGE8"/>